<keyword evidence="4" id="KW-1185">Reference proteome</keyword>
<reference evidence="3" key="1">
    <citation type="journal article" date="2022" name="bioRxiv">
        <title>Sequencing and chromosome-scale assembly of the giantPleurodeles waltlgenome.</title>
        <authorList>
            <person name="Brown T."/>
            <person name="Elewa A."/>
            <person name="Iarovenko S."/>
            <person name="Subramanian E."/>
            <person name="Araus A.J."/>
            <person name="Petzold A."/>
            <person name="Susuki M."/>
            <person name="Suzuki K.-i.T."/>
            <person name="Hayashi T."/>
            <person name="Toyoda A."/>
            <person name="Oliveira C."/>
            <person name="Osipova E."/>
            <person name="Leigh N.D."/>
            <person name="Simon A."/>
            <person name="Yun M.H."/>
        </authorList>
    </citation>
    <scope>NUCLEOTIDE SEQUENCE</scope>
    <source>
        <strain evidence="3">20211129_DDA</strain>
        <tissue evidence="3">Liver</tissue>
    </source>
</reference>
<feature type="region of interest" description="Disordered" evidence="1">
    <location>
        <begin position="1"/>
        <end position="20"/>
    </location>
</feature>
<keyword evidence="2" id="KW-0472">Membrane</keyword>
<feature type="transmembrane region" description="Helical" evidence="2">
    <location>
        <begin position="71"/>
        <end position="94"/>
    </location>
</feature>
<organism evidence="3 4">
    <name type="scientific">Pleurodeles waltl</name>
    <name type="common">Iberian ribbed newt</name>
    <dbReference type="NCBI Taxonomy" id="8319"/>
    <lineage>
        <taxon>Eukaryota</taxon>
        <taxon>Metazoa</taxon>
        <taxon>Chordata</taxon>
        <taxon>Craniata</taxon>
        <taxon>Vertebrata</taxon>
        <taxon>Euteleostomi</taxon>
        <taxon>Amphibia</taxon>
        <taxon>Batrachia</taxon>
        <taxon>Caudata</taxon>
        <taxon>Salamandroidea</taxon>
        <taxon>Salamandridae</taxon>
        <taxon>Pleurodelinae</taxon>
        <taxon>Pleurodeles</taxon>
    </lineage>
</organism>
<name>A0AAV7PXB5_PLEWA</name>
<evidence type="ECO:0000256" key="1">
    <source>
        <dbReference type="SAM" id="MobiDB-lite"/>
    </source>
</evidence>
<feature type="region of interest" description="Disordered" evidence="1">
    <location>
        <begin position="34"/>
        <end position="66"/>
    </location>
</feature>
<dbReference type="EMBL" id="JANPWB010000011">
    <property type="protein sequence ID" value="KAJ1132569.1"/>
    <property type="molecule type" value="Genomic_DNA"/>
</dbReference>
<keyword evidence="2" id="KW-0812">Transmembrane</keyword>
<gene>
    <name evidence="3" type="ORF">NDU88_010877</name>
</gene>
<protein>
    <submittedName>
        <fullName evidence="3">Uncharacterized protein</fullName>
    </submittedName>
</protein>
<evidence type="ECO:0000313" key="3">
    <source>
        <dbReference type="EMBL" id="KAJ1132569.1"/>
    </source>
</evidence>
<dbReference type="Proteomes" id="UP001066276">
    <property type="component" value="Chromosome 7"/>
</dbReference>
<feature type="compositionally biased region" description="Polar residues" evidence="1">
    <location>
        <begin position="34"/>
        <end position="47"/>
    </location>
</feature>
<sequence length="113" mass="12017">MPLVAVGWQTPPSPSGARSPRLVCRPGLRLPNPSLQPASPILSSAPCSSKCPPRGKRRPGADPNHLTRASAAPGLSVAVLLFFTLCGGLLLCWLEPWSFPSLDSPVWQLSVLR</sequence>
<comment type="caution">
    <text evidence="3">The sequence shown here is derived from an EMBL/GenBank/DDBJ whole genome shotgun (WGS) entry which is preliminary data.</text>
</comment>
<accession>A0AAV7PXB5</accession>
<evidence type="ECO:0000256" key="2">
    <source>
        <dbReference type="SAM" id="Phobius"/>
    </source>
</evidence>
<keyword evidence="2" id="KW-1133">Transmembrane helix</keyword>
<dbReference type="AlphaFoldDB" id="A0AAV7PXB5"/>
<proteinExistence type="predicted"/>
<evidence type="ECO:0000313" key="4">
    <source>
        <dbReference type="Proteomes" id="UP001066276"/>
    </source>
</evidence>